<feature type="chain" id="PRO_5014617321" evidence="1">
    <location>
        <begin position="24"/>
        <end position="74"/>
    </location>
</feature>
<evidence type="ECO:0000256" key="1">
    <source>
        <dbReference type="SAM" id="SignalP"/>
    </source>
</evidence>
<accession>A0A2M4CD00</accession>
<dbReference type="AlphaFoldDB" id="A0A2M4CD00"/>
<feature type="signal peptide" evidence="1">
    <location>
        <begin position="1"/>
        <end position="23"/>
    </location>
</feature>
<keyword evidence="1" id="KW-0732">Signal</keyword>
<protein>
    <submittedName>
        <fullName evidence="2">Putative secreted protein</fullName>
    </submittedName>
</protein>
<dbReference type="EMBL" id="GGFJ01014061">
    <property type="protein sequence ID" value="MBW63202.1"/>
    <property type="molecule type" value="Transcribed_RNA"/>
</dbReference>
<evidence type="ECO:0000313" key="2">
    <source>
        <dbReference type="EMBL" id="MBW63202.1"/>
    </source>
</evidence>
<name>A0A2M4CD00_9DIPT</name>
<sequence length="74" mass="8753">MKFRNIYFLEIFIISCFYSDGLGISIAGDSIGSEWIRQITNSPLDKISSDPLPHHWFCFSFHQNRFIFNQTWAF</sequence>
<proteinExistence type="predicted"/>
<organism evidence="2">
    <name type="scientific">Anopheles marajoara</name>
    <dbReference type="NCBI Taxonomy" id="58244"/>
    <lineage>
        <taxon>Eukaryota</taxon>
        <taxon>Metazoa</taxon>
        <taxon>Ecdysozoa</taxon>
        <taxon>Arthropoda</taxon>
        <taxon>Hexapoda</taxon>
        <taxon>Insecta</taxon>
        <taxon>Pterygota</taxon>
        <taxon>Neoptera</taxon>
        <taxon>Endopterygota</taxon>
        <taxon>Diptera</taxon>
        <taxon>Nematocera</taxon>
        <taxon>Culicoidea</taxon>
        <taxon>Culicidae</taxon>
        <taxon>Anophelinae</taxon>
        <taxon>Anopheles</taxon>
    </lineage>
</organism>
<reference evidence="2" key="1">
    <citation type="submission" date="2018-01" db="EMBL/GenBank/DDBJ databases">
        <title>An insight into the sialome of Amazonian anophelines.</title>
        <authorList>
            <person name="Ribeiro J.M."/>
            <person name="Scarpassa V."/>
            <person name="Calvo E."/>
        </authorList>
    </citation>
    <scope>NUCLEOTIDE SEQUENCE</scope>
    <source>
        <tissue evidence="2">Salivary glands</tissue>
    </source>
</reference>